<dbReference type="AlphaFoldDB" id="A0A2P1PXK2"/>
<sequence>MRAGNRTDRESCSCPPFTKQATMQPSIHRAESDSYTEAAMWLHDYRPEPMSPTLLAEPNSPRLPQLRNVLLGSDASVRIEQTAWVLILNLRGRARVHGPFGSLQLPGRHWLILEAETAVAVSTRRQGLCLLLGMTEPAHKRMLPDWEMRLLAGMGRMSRGLVRILRTVLREATTKAEADWQREMQFAAALRELSRSQSKLRALMARAPGKSLQVRLKTFARLQRACLMMACQVENEANVTSLAAASRFSVWYFSRAFRRVYGEPPHAYATRCRLRHAAWLMRSECYSASDVASMCGFDNASSFARAFRREIGCTPSAYRARFLASSQGRNELAAPGC</sequence>
<dbReference type="PANTHER" id="PTHR46796">
    <property type="entry name" value="HTH-TYPE TRANSCRIPTIONAL ACTIVATOR RHAS-RELATED"/>
    <property type="match status" value="1"/>
</dbReference>
<evidence type="ECO:0000259" key="5">
    <source>
        <dbReference type="PROSITE" id="PS01124"/>
    </source>
</evidence>
<dbReference type="Gene3D" id="1.10.10.60">
    <property type="entry name" value="Homeodomain-like"/>
    <property type="match status" value="2"/>
</dbReference>
<reference evidence="6 7" key="1">
    <citation type="submission" date="2018-03" db="EMBL/GenBank/DDBJ databases">
        <title>Ahniella affigens gen. nov., sp. nov., a gammaproteobacterium isolated from sandy soil near a stream.</title>
        <authorList>
            <person name="Ko Y."/>
            <person name="Kim J.-H."/>
        </authorList>
    </citation>
    <scope>NUCLEOTIDE SEQUENCE [LARGE SCALE GENOMIC DNA]</scope>
    <source>
        <strain evidence="6 7">D13</strain>
    </source>
</reference>
<organism evidence="6 7">
    <name type="scientific">Ahniella affigens</name>
    <dbReference type="NCBI Taxonomy" id="2021234"/>
    <lineage>
        <taxon>Bacteria</taxon>
        <taxon>Pseudomonadati</taxon>
        <taxon>Pseudomonadota</taxon>
        <taxon>Gammaproteobacteria</taxon>
        <taxon>Lysobacterales</taxon>
        <taxon>Rhodanobacteraceae</taxon>
        <taxon>Ahniella</taxon>
    </lineage>
</organism>
<dbReference type="KEGG" id="xba:C7S18_21440"/>
<dbReference type="OrthoDB" id="8737373at2"/>
<keyword evidence="1" id="KW-0805">Transcription regulation</keyword>
<dbReference type="InterPro" id="IPR009057">
    <property type="entry name" value="Homeodomain-like_sf"/>
</dbReference>
<dbReference type="GO" id="GO:0043565">
    <property type="term" value="F:sequence-specific DNA binding"/>
    <property type="evidence" value="ECO:0007669"/>
    <property type="project" value="InterPro"/>
</dbReference>
<evidence type="ECO:0000313" key="7">
    <source>
        <dbReference type="Proteomes" id="UP000241074"/>
    </source>
</evidence>
<keyword evidence="7" id="KW-1185">Reference proteome</keyword>
<keyword evidence="2" id="KW-0238">DNA-binding</keyword>
<dbReference type="InterPro" id="IPR020449">
    <property type="entry name" value="Tscrpt_reg_AraC-type_HTH"/>
</dbReference>
<evidence type="ECO:0000256" key="3">
    <source>
        <dbReference type="ARBA" id="ARBA00023163"/>
    </source>
</evidence>
<feature type="compositionally biased region" description="Basic and acidic residues" evidence="4">
    <location>
        <begin position="1"/>
        <end position="11"/>
    </location>
</feature>
<name>A0A2P1PXK2_9GAMM</name>
<reference evidence="6 7" key="2">
    <citation type="submission" date="2018-03" db="EMBL/GenBank/DDBJ databases">
        <authorList>
            <person name="Keele B.F."/>
        </authorList>
    </citation>
    <scope>NUCLEOTIDE SEQUENCE [LARGE SCALE GENOMIC DNA]</scope>
    <source>
        <strain evidence="6 7">D13</strain>
    </source>
</reference>
<feature type="domain" description="HTH araC/xylS-type" evidence="5">
    <location>
        <begin position="223"/>
        <end position="321"/>
    </location>
</feature>
<dbReference type="SMART" id="SM00342">
    <property type="entry name" value="HTH_ARAC"/>
    <property type="match status" value="1"/>
</dbReference>
<dbReference type="EMBL" id="CP027860">
    <property type="protein sequence ID" value="AVP99578.1"/>
    <property type="molecule type" value="Genomic_DNA"/>
</dbReference>
<dbReference type="PRINTS" id="PR00032">
    <property type="entry name" value="HTHARAC"/>
</dbReference>
<dbReference type="InterPro" id="IPR018060">
    <property type="entry name" value="HTH_AraC"/>
</dbReference>
<evidence type="ECO:0000256" key="2">
    <source>
        <dbReference type="ARBA" id="ARBA00023125"/>
    </source>
</evidence>
<protein>
    <recommendedName>
        <fullName evidence="5">HTH araC/xylS-type domain-containing protein</fullName>
    </recommendedName>
</protein>
<dbReference type="PROSITE" id="PS01124">
    <property type="entry name" value="HTH_ARAC_FAMILY_2"/>
    <property type="match status" value="1"/>
</dbReference>
<dbReference type="Proteomes" id="UP000241074">
    <property type="component" value="Chromosome"/>
</dbReference>
<accession>A0A2P1PXK2</accession>
<dbReference type="SUPFAM" id="SSF46689">
    <property type="entry name" value="Homeodomain-like"/>
    <property type="match status" value="2"/>
</dbReference>
<dbReference type="InterPro" id="IPR050204">
    <property type="entry name" value="AraC_XylS_family_regulators"/>
</dbReference>
<keyword evidence="3" id="KW-0804">Transcription</keyword>
<evidence type="ECO:0000256" key="1">
    <source>
        <dbReference type="ARBA" id="ARBA00023015"/>
    </source>
</evidence>
<evidence type="ECO:0000313" key="6">
    <source>
        <dbReference type="EMBL" id="AVP99578.1"/>
    </source>
</evidence>
<feature type="region of interest" description="Disordered" evidence="4">
    <location>
        <begin position="1"/>
        <end position="27"/>
    </location>
</feature>
<evidence type="ECO:0000256" key="4">
    <source>
        <dbReference type="SAM" id="MobiDB-lite"/>
    </source>
</evidence>
<dbReference type="GO" id="GO:0003700">
    <property type="term" value="F:DNA-binding transcription factor activity"/>
    <property type="evidence" value="ECO:0007669"/>
    <property type="project" value="InterPro"/>
</dbReference>
<dbReference type="Pfam" id="PF12833">
    <property type="entry name" value="HTH_18"/>
    <property type="match status" value="1"/>
</dbReference>
<proteinExistence type="predicted"/>
<gene>
    <name evidence="6" type="ORF">C7S18_21440</name>
</gene>
<dbReference type="PANTHER" id="PTHR46796:SF7">
    <property type="entry name" value="ARAC FAMILY TRANSCRIPTIONAL REGULATOR"/>
    <property type="match status" value="1"/>
</dbReference>